<dbReference type="Gene3D" id="1.10.10.10">
    <property type="entry name" value="Winged helix-like DNA-binding domain superfamily/Winged helix DNA-binding domain"/>
    <property type="match status" value="1"/>
</dbReference>
<name>A0A1P8EID2_9GAMM</name>
<dbReference type="PANTHER" id="PTHR30579">
    <property type="entry name" value="TRANSCRIPTIONAL REGULATOR"/>
    <property type="match status" value="1"/>
</dbReference>
<dbReference type="InterPro" id="IPR036390">
    <property type="entry name" value="WH_DNA-bd_sf"/>
</dbReference>
<dbReference type="Pfam" id="PF03466">
    <property type="entry name" value="LysR_substrate"/>
    <property type="match status" value="1"/>
</dbReference>
<dbReference type="GO" id="GO:0003700">
    <property type="term" value="F:DNA-binding transcription factor activity"/>
    <property type="evidence" value="ECO:0007669"/>
    <property type="project" value="InterPro"/>
</dbReference>
<evidence type="ECO:0000256" key="2">
    <source>
        <dbReference type="ARBA" id="ARBA00023015"/>
    </source>
</evidence>
<dbReference type="Proteomes" id="UP000185674">
    <property type="component" value="Chromosome"/>
</dbReference>
<dbReference type="InterPro" id="IPR050176">
    <property type="entry name" value="LTTR"/>
</dbReference>
<comment type="similarity">
    <text evidence="1">Belongs to the LysR transcriptional regulatory family.</text>
</comment>
<evidence type="ECO:0000313" key="6">
    <source>
        <dbReference type="EMBL" id="APV35959.1"/>
    </source>
</evidence>
<evidence type="ECO:0000259" key="5">
    <source>
        <dbReference type="PROSITE" id="PS50931"/>
    </source>
</evidence>
<evidence type="ECO:0000256" key="1">
    <source>
        <dbReference type="ARBA" id="ARBA00009437"/>
    </source>
</evidence>
<gene>
    <name evidence="6" type="ORF">BEN76_07970</name>
</gene>
<dbReference type="InterPro" id="IPR000847">
    <property type="entry name" value="LysR_HTH_N"/>
</dbReference>
<dbReference type="InterPro" id="IPR036388">
    <property type="entry name" value="WH-like_DNA-bd_sf"/>
</dbReference>
<dbReference type="RefSeq" id="WP_076032778.1">
    <property type="nucleotide sequence ID" value="NZ_BKXY01000022.1"/>
</dbReference>
<dbReference type="PANTHER" id="PTHR30579:SF7">
    <property type="entry name" value="HTH-TYPE TRANSCRIPTIONAL REGULATOR LRHA-RELATED"/>
    <property type="match status" value="1"/>
</dbReference>
<dbReference type="PROSITE" id="PS50931">
    <property type="entry name" value="HTH_LYSR"/>
    <property type="match status" value="1"/>
</dbReference>
<keyword evidence="2" id="KW-0805">Transcription regulation</keyword>
<keyword evidence="4" id="KW-0804">Transcription</keyword>
<evidence type="ECO:0000256" key="4">
    <source>
        <dbReference type="ARBA" id="ARBA00023163"/>
    </source>
</evidence>
<keyword evidence="3" id="KW-0238">DNA-binding</keyword>
<organism evidence="6 7">
    <name type="scientific">Acinetobacter soli</name>
    <dbReference type="NCBI Taxonomy" id="487316"/>
    <lineage>
        <taxon>Bacteria</taxon>
        <taxon>Pseudomonadati</taxon>
        <taxon>Pseudomonadota</taxon>
        <taxon>Gammaproteobacteria</taxon>
        <taxon>Moraxellales</taxon>
        <taxon>Moraxellaceae</taxon>
        <taxon>Acinetobacter</taxon>
    </lineage>
</organism>
<dbReference type="eggNOG" id="COG0583">
    <property type="taxonomic scope" value="Bacteria"/>
</dbReference>
<dbReference type="KEGG" id="asol:BEN76_07970"/>
<dbReference type="GO" id="GO:0003677">
    <property type="term" value="F:DNA binding"/>
    <property type="evidence" value="ECO:0007669"/>
    <property type="project" value="UniProtKB-KW"/>
</dbReference>
<evidence type="ECO:0000313" key="7">
    <source>
        <dbReference type="Proteomes" id="UP000185674"/>
    </source>
</evidence>
<dbReference type="SUPFAM" id="SSF53850">
    <property type="entry name" value="Periplasmic binding protein-like II"/>
    <property type="match status" value="1"/>
</dbReference>
<sequence>MFDPRLLRAFVAIVETGSFTLAADQLHMTQSTISQQLARLEHAVGKPLIERQSRSLQLTTAGESLLGYARRILALQLEAQNVLSTTTGSIPIRIGVPEDIMNTEMARLLHGFSEAHRSIRLDVTAGLSRDLMTRYRAGQFDIVVVKEPMASADHFATFPEAIAWFESQHFSQVWPDPIPLVTFPQGGLYRDEMFDFIERERKHWYVAFSSNSLASVLVGIEAGLGISLLPVAATQGYNVREYSVFGRAPAMAVSLYRWEKDGVISELATQMAQILQNRLHQFAPSTSISAE</sequence>
<proteinExistence type="inferred from homology"/>
<accession>A0A1P8EID2</accession>
<dbReference type="Gene3D" id="3.40.190.10">
    <property type="entry name" value="Periplasmic binding protein-like II"/>
    <property type="match status" value="2"/>
</dbReference>
<dbReference type="PRINTS" id="PR00039">
    <property type="entry name" value="HTHLYSR"/>
</dbReference>
<dbReference type="Pfam" id="PF00126">
    <property type="entry name" value="HTH_1"/>
    <property type="match status" value="1"/>
</dbReference>
<dbReference type="SUPFAM" id="SSF46785">
    <property type="entry name" value="Winged helix' DNA-binding domain"/>
    <property type="match status" value="1"/>
</dbReference>
<evidence type="ECO:0000256" key="3">
    <source>
        <dbReference type="ARBA" id="ARBA00023125"/>
    </source>
</evidence>
<feature type="domain" description="HTH lysR-type" evidence="5">
    <location>
        <begin position="2"/>
        <end position="59"/>
    </location>
</feature>
<dbReference type="InterPro" id="IPR005119">
    <property type="entry name" value="LysR_subst-bd"/>
</dbReference>
<dbReference type="EMBL" id="CP016896">
    <property type="protein sequence ID" value="APV35959.1"/>
    <property type="molecule type" value="Genomic_DNA"/>
</dbReference>
<dbReference type="STRING" id="487316.BEN76_07970"/>
<protein>
    <submittedName>
        <fullName evidence="6">LuxR family transcriptional regulator</fullName>
    </submittedName>
</protein>
<dbReference type="FunFam" id="1.10.10.10:FF:000001">
    <property type="entry name" value="LysR family transcriptional regulator"/>
    <property type="match status" value="1"/>
</dbReference>
<reference evidence="6 7" key="1">
    <citation type="submission" date="2016-08" db="EMBL/GenBank/DDBJ databases">
        <title>Complete genome sequence of Acinetobacter baylyi strain GFJ2.</title>
        <authorList>
            <person name="Tabata M."/>
            <person name="Kuboki S."/>
            <person name="Gibu N."/>
            <person name="Kinouchi Y."/>
            <person name="Vangnai A."/>
            <person name="Kasai D."/>
            <person name="Fukuda M."/>
        </authorList>
    </citation>
    <scope>NUCLEOTIDE SEQUENCE [LARGE SCALE GENOMIC DNA]</scope>
    <source>
        <strain evidence="6 7">GFJ2</strain>
    </source>
</reference>
<dbReference type="AlphaFoldDB" id="A0A1P8EID2"/>